<keyword evidence="2" id="KW-1185">Reference proteome</keyword>
<evidence type="ECO:0000313" key="2">
    <source>
        <dbReference type="Proteomes" id="UP001202052"/>
    </source>
</evidence>
<dbReference type="Proteomes" id="UP001202052">
    <property type="component" value="Unassembled WGS sequence"/>
</dbReference>
<dbReference type="EMBL" id="JAMCCK010000015">
    <property type="protein sequence ID" value="MCL3994212.1"/>
    <property type="molecule type" value="Genomic_DNA"/>
</dbReference>
<sequence length="82" mass="9214">MARFMDIHRGMQGITADQLMEAHQADLAIEREESVHFEHAWADPESGTVYCLSEAPSAEAVQRVHERAGHRADEVHPIPLQV</sequence>
<comment type="caution">
    <text evidence="1">The sequence shown here is derived from an EMBL/GenBank/DDBJ whole genome shotgun (WGS) entry which is preliminary data.</text>
</comment>
<dbReference type="InterPro" id="IPR025336">
    <property type="entry name" value="SCO4226-like"/>
</dbReference>
<gene>
    <name evidence="1" type="ORF">M4438_11870</name>
</gene>
<dbReference type="Pfam" id="PF14026">
    <property type="entry name" value="SCO4226-like"/>
    <property type="match status" value="1"/>
</dbReference>
<proteinExistence type="predicted"/>
<dbReference type="NCBIfam" id="NF033706">
    <property type="entry name" value="Ni_bind_SCO4226"/>
    <property type="match status" value="1"/>
</dbReference>
<protein>
    <submittedName>
        <fullName evidence="1">SCO4226 family nickel-binding protein</fullName>
    </submittedName>
</protein>
<evidence type="ECO:0000313" key="1">
    <source>
        <dbReference type="EMBL" id="MCL3994212.1"/>
    </source>
</evidence>
<dbReference type="Gene3D" id="3.30.70.3090">
    <property type="entry name" value="ORF SCO4226, nickel-binding ferredoxin-like monomer"/>
    <property type="match status" value="1"/>
</dbReference>
<dbReference type="InterPro" id="IPR042557">
    <property type="entry name" value="SCO4226"/>
</dbReference>
<accession>A0ABT0NRY1</accession>
<organism evidence="1 2">
    <name type="scientific">Streptomyces lavenduligriseus</name>
    <dbReference type="NCBI Taxonomy" id="67315"/>
    <lineage>
        <taxon>Bacteria</taxon>
        <taxon>Bacillati</taxon>
        <taxon>Actinomycetota</taxon>
        <taxon>Actinomycetes</taxon>
        <taxon>Kitasatosporales</taxon>
        <taxon>Streptomycetaceae</taxon>
        <taxon>Streptomyces</taxon>
    </lineage>
</organism>
<name>A0ABT0NRY1_9ACTN</name>
<dbReference type="RefSeq" id="WP_249459057.1">
    <property type="nucleotide sequence ID" value="NZ_JAMCCK010000015.1"/>
</dbReference>
<reference evidence="1 2" key="1">
    <citation type="submission" date="2022-05" db="EMBL/GenBank/DDBJ databases">
        <title>Genome Resource of Streptomyces lavenduligriseus GA1-1, a Strain with Broad-Spectrum Antifungal Activity against Phytopathogenic Fungi.</title>
        <authorList>
            <person name="Qi D."/>
        </authorList>
    </citation>
    <scope>NUCLEOTIDE SEQUENCE [LARGE SCALE GENOMIC DNA]</scope>
    <source>
        <strain evidence="1 2">GA1-1</strain>
    </source>
</reference>